<dbReference type="PANTHER" id="PTHR10744:SF1">
    <property type="entry name" value="SMALL RIBOSOMAL SUBUNIT PROTEIN US17M"/>
    <property type="match status" value="1"/>
</dbReference>
<evidence type="ECO:0000256" key="2">
    <source>
        <dbReference type="ARBA" id="ARBA00022980"/>
    </source>
</evidence>
<evidence type="ECO:0000256" key="4">
    <source>
        <dbReference type="SAM" id="MobiDB-lite"/>
    </source>
</evidence>
<dbReference type="InterPro" id="IPR012340">
    <property type="entry name" value="NA-bd_OB-fold"/>
</dbReference>
<evidence type="ECO:0000256" key="1">
    <source>
        <dbReference type="ARBA" id="ARBA00010254"/>
    </source>
</evidence>
<protein>
    <submittedName>
        <fullName evidence="5">Uncharacterized protein</fullName>
    </submittedName>
</protein>
<dbReference type="PANTHER" id="PTHR10744">
    <property type="entry name" value="40S RIBOSOMAL PROTEIN S11 FAMILY MEMBER"/>
    <property type="match status" value="1"/>
</dbReference>
<name>A0ABR3YHY9_9PEZI</name>
<feature type="compositionally biased region" description="Basic and acidic residues" evidence="4">
    <location>
        <begin position="155"/>
        <end position="175"/>
    </location>
</feature>
<evidence type="ECO:0000313" key="5">
    <source>
        <dbReference type="EMBL" id="KAL1887630.1"/>
    </source>
</evidence>
<keyword evidence="3" id="KW-0687">Ribonucleoprotein</keyword>
<dbReference type="InterPro" id="IPR000266">
    <property type="entry name" value="Ribosomal_uS17"/>
</dbReference>
<evidence type="ECO:0000256" key="3">
    <source>
        <dbReference type="ARBA" id="ARBA00023274"/>
    </source>
</evidence>
<dbReference type="Proteomes" id="UP001583186">
    <property type="component" value="Unassembled WGS sequence"/>
</dbReference>
<gene>
    <name evidence="5" type="ORF">Sste5346_010078</name>
</gene>
<keyword evidence="2" id="KW-0689">Ribosomal protein</keyword>
<feature type="region of interest" description="Disordered" evidence="4">
    <location>
        <begin position="153"/>
        <end position="175"/>
    </location>
</feature>
<accession>A0ABR3YHY9</accession>
<dbReference type="EMBL" id="JAWCUI010000113">
    <property type="protein sequence ID" value="KAL1887630.1"/>
    <property type="molecule type" value="Genomic_DNA"/>
</dbReference>
<evidence type="ECO:0000313" key="6">
    <source>
        <dbReference type="Proteomes" id="UP001583186"/>
    </source>
</evidence>
<comment type="caution">
    <text evidence="5">The sequence shown here is derived from an EMBL/GenBank/DDBJ whole genome shotgun (WGS) entry which is preliminary data.</text>
</comment>
<dbReference type="Gene3D" id="2.40.50.140">
    <property type="entry name" value="Nucleic acid-binding proteins"/>
    <property type="match status" value="1"/>
</dbReference>
<sequence>MATHLVAAARKTFREIPGVVVSAGLMPKTVKVRVGGQEWNSRVSKFFKKPESHLVHDPNDSLRTGDVVAISPGWRMSKHKRHVVQRIIAPAQIPIEERPPVPTEEERWAEALAKRAAKDERRAVTKAAAEADRLAKITSKRELRKLAKKQAQIEAAEKEESIKEAEAEMRGEASL</sequence>
<keyword evidence="6" id="KW-1185">Reference proteome</keyword>
<reference evidence="5 6" key="1">
    <citation type="journal article" date="2024" name="IMA Fungus">
        <title>IMA Genome - F19 : A genome assembly and annotation guide to empower mycologists, including annotated draft genome sequences of Ceratocystis pirilliformis, Diaporthe australafricana, Fusarium ophioides, Paecilomyces lecythidis, and Sporothrix stenoceras.</title>
        <authorList>
            <person name="Aylward J."/>
            <person name="Wilson A.M."/>
            <person name="Visagie C.M."/>
            <person name="Spraker J."/>
            <person name="Barnes I."/>
            <person name="Buitendag C."/>
            <person name="Ceriani C."/>
            <person name="Del Mar Angel L."/>
            <person name="du Plessis D."/>
            <person name="Fuchs T."/>
            <person name="Gasser K."/>
            <person name="Kramer D."/>
            <person name="Li W."/>
            <person name="Munsamy K."/>
            <person name="Piso A."/>
            <person name="Price J.L."/>
            <person name="Sonnekus B."/>
            <person name="Thomas C."/>
            <person name="van der Nest A."/>
            <person name="van Dijk A."/>
            <person name="van Heerden A."/>
            <person name="van Vuuren N."/>
            <person name="Yilmaz N."/>
            <person name="Duong T.A."/>
            <person name="van der Merwe N.A."/>
            <person name="Wingfield M.J."/>
            <person name="Wingfield B.D."/>
        </authorList>
    </citation>
    <scope>NUCLEOTIDE SEQUENCE [LARGE SCALE GENOMIC DNA]</scope>
    <source>
        <strain evidence="5 6">CMW 5346</strain>
    </source>
</reference>
<dbReference type="SUPFAM" id="SSF50249">
    <property type="entry name" value="Nucleic acid-binding proteins"/>
    <property type="match status" value="1"/>
</dbReference>
<comment type="similarity">
    <text evidence="1">Belongs to the universal ribosomal protein uS17 family.</text>
</comment>
<proteinExistence type="inferred from homology"/>
<dbReference type="CDD" id="cd00364">
    <property type="entry name" value="Ribosomal_uS17"/>
    <property type="match status" value="1"/>
</dbReference>
<dbReference type="Pfam" id="PF00366">
    <property type="entry name" value="Ribosomal_S17"/>
    <property type="match status" value="1"/>
</dbReference>
<organism evidence="5 6">
    <name type="scientific">Sporothrix stenoceras</name>
    <dbReference type="NCBI Taxonomy" id="5173"/>
    <lineage>
        <taxon>Eukaryota</taxon>
        <taxon>Fungi</taxon>
        <taxon>Dikarya</taxon>
        <taxon>Ascomycota</taxon>
        <taxon>Pezizomycotina</taxon>
        <taxon>Sordariomycetes</taxon>
        <taxon>Sordariomycetidae</taxon>
        <taxon>Ophiostomatales</taxon>
        <taxon>Ophiostomataceae</taxon>
        <taxon>Sporothrix</taxon>
    </lineage>
</organism>